<proteinExistence type="predicted"/>
<dbReference type="KEGG" id="pbl:PAAG_11704"/>
<dbReference type="HOGENOM" id="CLU_1321251_0_0_1"/>
<sequence>MTGSTGWRLRGIGADFPKAVLRYHKRAFSAVIQVEEFPEDFPENPLRGSYIPPGQLGTLWWRDHTDLVIPVHPLTKYFASFSFLVMVTLNPIPGMKQFDTLVYYVCNTSTDTSTLTISALIVLPLLQYNLPHLHLPQALAIYSGYLSPYLSPTTTTSTSWSATTTLTSSDQLGSLDGGCAAYVICPPIRLSQRITYRACNPPLPFAPG</sequence>
<reference evidence="1 2" key="1">
    <citation type="journal article" date="2011" name="PLoS Genet.">
        <title>Comparative genomic analysis of human fungal pathogens causing paracoccidioidomycosis.</title>
        <authorList>
            <person name="Desjardins C.A."/>
            <person name="Champion M.D."/>
            <person name="Holder J.W."/>
            <person name="Muszewska A."/>
            <person name="Goldberg J."/>
            <person name="Bailao A.M."/>
            <person name="Brigido M.M."/>
            <person name="Ferreira M.E."/>
            <person name="Garcia A.M."/>
            <person name="Grynberg M."/>
            <person name="Gujja S."/>
            <person name="Heiman D.I."/>
            <person name="Henn M.R."/>
            <person name="Kodira C.D."/>
            <person name="Leon-Narvaez H."/>
            <person name="Longo L.V."/>
            <person name="Ma L.J."/>
            <person name="Malavazi I."/>
            <person name="Matsuo A.L."/>
            <person name="Morais F.V."/>
            <person name="Pereira M."/>
            <person name="Rodriguez-Brito S."/>
            <person name="Sakthikumar S."/>
            <person name="Salem-Izacc S.M."/>
            <person name="Sykes S.M."/>
            <person name="Teixeira M.M."/>
            <person name="Vallejo M.C."/>
            <person name="Walter M.E."/>
            <person name="Yandava C."/>
            <person name="Young S."/>
            <person name="Zeng Q."/>
            <person name="Zucker J."/>
            <person name="Felipe M.S."/>
            <person name="Goldman G.H."/>
            <person name="Haas B.J."/>
            <person name="McEwen J.G."/>
            <person name="Nino-Vega G."/>
            <person name="Puccia R."/>
            <person name="San-Blas G."/>
            <person name="Soares C.M."/>
            <person name="Birren B.W."/>
            <person name="Cuomo C.A."/>
        </authorList>
    </citation>
    <scope>NUCLEOTIDE SEQUENCE [LARGE SCALE GENOMIC DNA]</scope>
    <source>
        <strain evidence="2">ATCC MYA-826 / Pb01</strain>
    </source>
</reference>
<evidence type="ECO:0000313" key="1">
    <source>
        <dbReference type="EMBL" id="KGQ01576.1"/>
    </source>
</evidence>
<dbReference type="AlphaFoldDB" id="A0A0A2V1A2"/>
<keyword evidence="2" id="KW-1185">Reference proteome</keyword>
<evidence type="ECO:0000313" key="2">
    <source>
        <dbReference type="Proteomes" id="UP000002059"/>
    </source>
</evidence>
<protein>
    <submittedName>
        <fullName evidence="1">Uncharacterized protein</fullName>
    </submittedName>
</protein>
<dbReference type="VEuPathDB" id="FungiDB:PAAG_11704"/>
<dbReference type="Proteomes" id="UP000002059">
    <property type="component" value="Partially assembled WGS sequence"/>
</dbReference>
<gene>
    <name evidence="1" type="ORF">PAAG_11704</name>
</gene>
<name>A0A0A2V1A2_PARBA</name>
<dbReference type="RefSeq" id="XP_015703089.1">
    <property type="nucleotide sequence ID" value="XM_015847300.1"/>
</dbReference>
<dbReference type="EMBL" id="KN293999">
    <property type="protein sequence ID" value="KGQ01576.1"/>
    <property type="molecule type" value="Genomic_DNA"/>
</dbReference>
<dbReference type="GeneID" id="26970609"/>
<accession>A0A0A2V1A2</accession>
<organism evidence="1 2">
    <name type="scientific">Paracoccidioides lutzii (strain ATCC MYA-826 / Pb01)</name>
    <name type="common">Paracoccidioides brasiliensis</name>
    <dbReference type="NCBI Taxonomy" id="502779"/>
    <lineage>
        <taxon>Eukaryota</taxon>
        <taxon>Fungi</taxon>
        <taxon>Dikarya</taxon>
        <taxon>Ascomycota</taxon>
        <taxon>Pezizomycotina</taxon>
        <taxon>Eurotiomycetes</taxon>
        <taxon>Eurotiomycetidae</taxon>
        <taxon>Onygenales</taxon>
        <taxon>Ajellomycetaceae</taxon>
        <taxon>Paracoccidioides</taxon>
    </lineage>
</organism>